<keyword evidence="16" id="KW-1185">Reference proteome</keyword>
<feature type="transmembrane region" description="Helical" evidence="14">
    <location>
        <begin position="93"/>
        <end position="111"/>
    </location>
</feature>
<dbReference type="PANTHER" id="PTHR30622">
    <property type="entry name" value="UNDECAPRENYL-DIPHOSPHATASE"/>
    <property type="match status" value="1"/>
</dbReference>
<evidence type="ECO:0000313" key="15">
    <source>
        <dbReference type="EMBL" id="MDX8416037.1"/>
    </source>
</evidence>
<evidence type="ECO:0000256" key="10">
    <source>
        <dbReference type="ARBA" id="ARBA00023251"/>
    </source>
</evidence>
<dbReference type="HAMAP" id="MF_01006">
    <property type="entry name" value="Undec_diphosphatase"/>
    <property type="match status" value="1"/>
</dbReference>
<dbReference type="EMBL" id="JALBUT010000008">
    <property type="protein sequence ID" value="MDX8416037.1"/>
    <property type="molecule type" value="Genomic_DNA"/>
</dbReference>
<evidence type="ECO:0000313" key="16">
    <source>
        <dbReference type="Proteomes" id="UP001275932"/>
    </source>
</evidence>
<feature type="transmembrane region" description="Helical" evidence="14">
    <location>
        <begin position="203"/>
        <end position="228"/>
    </location>
</feature>
<proteinExistence type="inferred from homology"/>
<evidence type="ECO:0000256" key="13">
    <source>
        <dbReference type="ARBA" id="ARBA00047594"/>
    </source>
</evidence>
<keyword evidence="14" id="KW-0133">Cell shape</keyword>
<keyword evidence="14" id="KW-0961">Cell wall biogenesis/degradation</keyword>
<dbReference type="Proteomes" id="UP001275932">
    <property type="component" value="Unassembled WGS sequence"/>
</dbReference>
<evidence type="ECO:0000256" key="8">
    <source>
        <dbReference type="ARBA" id="ARBA00022989"/>
    </source>
</evidence>
<keyword evidence="6 14" id="KW-0812">Transmembrane</keyword>
<keyword evidence="8 14" id="KW-1133">Transmembrane helix</keyword>
<evidence type="ECO:0000256" key="7">
    <source>
        <dbReference type="ARBA" id="ARBA00022801"/>
    </source>
</evidence>
<evidence type="ECO:0000256" key="1">
    <source>
        <dbReference type="ARBA" id="ARBA00004651"/>
    </source>
</evidence>
<dbReference type="PANTHER" id="PTHR30622:SF3">
    <property type="entry name" value="UNDECAPRENYL-DIPHOSPHATASE"/>
    <property type="match status" value="1"/>
</dbReference>
<dbReference type="EC" id="3.6.1.27" evidence="3 14"/>
<feature type="transmembrane region" description="Helical" evidence="14">
    <location>
        <begin position="270"/>
        <end position="292"/>
    </location>
</feature>
<feature type="transmembrane region" description="Helical" evidence="14">
    <location>
        <begin position="240"/>
        <end position="258"/>
    </location>
</feature>
<feature type="transmembrane region" description="Helical" evidence="14">
    <location>
        <begin position="156"/>
        <end position="177"/>
    </location>
</feature>
<comment type="miscellaneous">
    <text evidence="14">Bacitracin is thought to be involved in the inhibition of peptidoglycan synthesis by sequestering undecaprenyl diphosphate, thereby reducing the pool of lipid carrier available.</text>
</comment>
<evidence type="ECO:0000256" key="9">
    <source>
        <dbReference type="ARBA" id="ARBA00023136"/>
    </source>
</evidence>
<evidence type="ECO:0000256" key="11">
    <source>
        <dbReference type="ARBA" id="ARBA00032707"/>
    </source>
</evidence>
<dbReference type="InterPro" id="IPR003824">
    <property type="entry name" value="UppP"/>
</dbReference>
<evidence type="ECO:0000256" key="4">
    <source>
        <dbReference type="ARBA" id="ARBA00021581"/>
    </source>
</evidence>
<keyword evidence="10 14" id="KW-0046">Antibiotic resistance</keyword>
<evidence type="ECO:0000256" key="12">
    <source>
        <dbReference type="ARBA" id="ARBA00032932"/>
    </source>
</evidence>
<comment type="subcellular location">
    <subcellularLocation>
        <location evidence="1 14">Cell membrane</location>
        <topology evidence="1 14">Multi-pass membrane protein</topology>
    </subcellularLocation>
</comment>
<dbReference type="RefSeq" id="WP_370397490.1">
    <property type="nucleotide sequence ID" value="NZ_JALBUT010000008.1"/>
</dbReference>
<evidence type="ECO:0000256" key="5">
    <source>
        <dbReference type="ARBA" id="ARBA00022475"/>
    </source>
</evidence>
<comment type="similarity">
    <text evidence="2 14">Belongs to the UppP family.</text>
</comment>
<organism evidence="15 16">
    <name type="scientific">Intestinicryptomonas porci</name>
    <dbReference type="NCBI Taxonomy" id="2926320"/>
    <lineage>
        <taxon>Bacteria</taxon>
        <taxon>Pseudomonadati</taxon>
        <taxon>Verrucomicrobiota</taxon>
        <taxon>Opitutia</taxon>
        <taxon>Opitutales</taxon>
        <taxon>Intestinicryptomonaceae</taxon>
        <taxon>Intestinicryptomonas</taxon>
    </lineage>
</organism>
<comment type="caution">
    <text evidence="15">The sequence shown here is derived from an EMBL/GenBank/DDBJ whole genome shotgun (WGS) entry which is preliminary data.</text>
</comment>
<keyword evidence="14" id="KW-0573">Peptidoglycan synthesis</keyword>
<evidence type="ECO:0000256" key="2">
    <source>
        <dbReference type="ARBA" id="ARBA00010621"/>
    </source>
</evidence>
<evidence type="ECO:0000256" key="6">
    <source>
        <dbReference type="ARBA" id="ARBA00022692"/>
    </source>
</evidence>
<comment type="function">
    <text evidence="14">Catalyzes the dephosphorylation of undecaprenyl diphosphate (UPP). Confers resistance to bacitracin.</text>
</comment>
<feature type="transmembrane region" description="Helical" evidence="14">
    <location>
        <begin position="131"/>
        <end position="149"/>
    </location>
</feature>
<evidence type="ECO:0000256" key="3">
    <source>
        <dbReference type="ARBA" id="ARBA00012374"/>
    </source>
</evidence>
<protein>
    <recommendedName>
        <fullName evidence="4 14">Undecaprenyl-diphosphatase</fullName>
        <ecNumber evidence="3 14">3.6.1.27</ecNumber>
    </recommendedName>
    <alternativeName>
        <fullName evidence="12 14">Bacitracin resistance protein</fullName>
    </alternativeName>
    <alternativeName>
        <fullName evidence="11 14">Undecaprenyl pyrophosphate phosphatase</fullName>
    </alternativeName>
</protein>
<reference evidence="15 16" key="1">
    <citation type="submission" date="2022-03" db="EMBL/GenBank/DDBJ databases">
        <title>Novel taxa within the pig intestine.</title>
        <authorList>
            <person name="Wylensek D."/>
            <person name="Bishof K."/>
            <person name="Afrizal A."/>
            <person name="Clavel T."/>
        </authorList>
    </citation>
    <scope>NUCLEOTIDE SEQUENCE [LARGE SCALE GENOMIC DNA]</scope>
    <source>
        <strain evidence="15 16">CLA-KB-P66</strain>
    </source>
</reference>
<keyword evidence="5 14" id="KW-1003">Cell membrane</keyword>
<name>A0ABU4WKN5_9BACT</name>
<keyword evidence="9 14" id="KW-0472">Membrane</keyword>
<feature type="transmembrane region" description="Helical" evidence="14">
    <location>
        <begin position="304"/>
        <end position="320"/>
    </location>
</feature>
<keyword evidence="7 14" id="KW-0378">Hydrolase</keyword>
<comment type="catalytic activity">
    <reaction evidence="13 14">
        <text>di-trans,octa-cis-undecaprenyl diphosphate + H2O = di-trans,octa-cis-undecaprenyl phosphate + phosphate + H(+)</text>
        <dbReference type="Rhea" id="RHEA:28094"/>
        <dbReference type="ChEBI" id="CHEBI:15377"/>
        <dbReference type="ChEBI" id="CHEBI:15378"/>
        <dbReference type="ChEBI" id="CHEBI:43474"/>
        <dbReference type="ChEBI" id="CHEBI:58405"/>
        <dbReference type="ChEBI" id="CHEBI:60392"/>
        <dbReference type="EC" id="3.6.1.27"/>
    </reaction>
</comment>
<sequence length="323" mass="34940">MFSQSVEISGNEPEIKAEELVVFESPMSNFDGAVLGLVEGLTEFLPVSSTGHLILAGNLLGLNSDEPAVDGNGKFIKSESGDGYYTVKDAVDAYCIVIQIAAIAAVLFVYWKDVSSMLLGLVGKSVVGFKLLRNLTVAFIPAVVAGLLLHRAIENYLFSVWPVIYALIMGALAMFFVQDKYGKSFNTATRAVELHELSVKKSFLVGMFQCIALWPGTSRSMVTIIGAYMVGLRPVEAAKFSFLLGLITLSAASVFKIYSDGVNMFAALPVMPLAIGFAVAFASSVVAAKWLVGFLNRRGLAPFAWYRILLAAILVAYFYFNAF</sequence>
<evidence type="ECO:0000256" key="14">
    <source>
        <dbReference type="HAMAP-Rule" id="MF_01006"/>
    </source>
</evidence>
<gene>
    <name evidence="14" type="primary">uppP</name>
    <name evidence="15" type="ORF">MOX91_07605</name>
</gene>
<dbReference type="Pfam" id="PF02673">
    <property type="entry name" value="BacA"/>
    <property type="match status" value="1"/>
</dbReference>
<accession>A0ABU4WKN5</accession>